<dbReference type="InterPro" id="IPR000182">
    <property type="entry name" value="GNAT_dom"/>
</dbReference>
<keyword evidence="3" id="KW-1185">Reference proteome</keyword>
<dbReference type="PROSITE" id="PS51186">
    <property type="entry name" value="GNAT"/>
    <property type="match status" value="1"/>
</dbReference>
<dbReference type="Pfam" id="PF13527">
    <property type="entry name" value="Acetyltransf_9"/>
    <property type="match status" value="1"/>
</dbReference>
<dbReference type="Gene3D" id="3.40.630.30">
    <property type="match status" value="2"/>
</dbReference>
<proteinExistence type="predicted"/>
<dbReference type="InterPro" id="IPR016181">
    <property type="entry name" value="Acyl_CoA_acyltransferase"/>
</dbReference>
<evidence type="ECO:0000259" key="1">
    <source>
        <dbReference type="PROSITE" id="PS51186"/>
    </source>
</evidence>
<evidence type="ECO:0000313" key="2">
    <source>
        <dbReference type="EMBL" id="KTD87453.1"/>
    </source>
</evidence>
<dbReference type="PANTHER" id="PTHR37817:SF1">
    <property type="entry name" value="N-ACETYLTRANSFERASE EIS"/>
    <property type="match status" value="1"/>
</dbReference>
<dbReference type="PANTHER" id="PTHR37817">
    <property type="entry name" value="N-ACETYLTRANSFERASE EIS"/>
    <property type="match status" value="1"/>
</dbReference>
<dbReference type="OrthoDB" id="9804948at2"/>
<comment type="caution">
    <text evidence="2">The sequence shown here is derived from an EMBL/GenBank/DDBJ whole genome shotgun (WGS) entry which is preliminary data.</text>
</comment>
<reference evidence="2 3" key="1">
    <citation type="journal article" date="2015" name="Int. Biodeterior. Biodegradation">
        <title>Physiological and genetic screening methods for the isolation of methyl tert-butyl ether-degrading bacteria for bioremediation purposes.</title>
        <authorList>
            <person name="Guisado I.M."/>
            <person name="Purswani J."/>
            <person name="Gonzalez Lopez J."/>
            <person name="Pozo C."/>
        </authorList>
    </citation>
    <scope>NUCLEOTIDE SEQUENCE [LARGE SCALE GENOMIC DNA]</scope>
    <source>
        <strain evidence="2 3">SH7</strain>
    </source>
</reference>
<name>A0A0W1B1J5_9BACL</name>
<dbReference type="GO" id="GO:0030649">
    <property type="term" value="P:aminoglycoside antibiotic catabolic process"/>
    <property type="evidence" value="ECO:0007669"/>
    <property type="project" value="TreeGrafter"/>
</dbReference>
<protein>
    <recommendedName>
        <fullName evidence="1">N-acetyltransferase domain-containing protein</fullName>
    </recommendedName>
</protein>
<dbReference type="GO" id="GO:0034069">
    <property type="term" value="F:aminoglycoside N-acetyltransferase activity"/>
    <property type="evidence" value="ECO:0007669"/>
    <property type="project" value="TreeGrafter"/>
</dbReference>
<dbReference type="Proteomes" id="UP000054709">
    <property type="component" value="Unassembled WGS sequence"/>
</dbReference>
<feature type="domain" description="N-acetyltransferase" evidence="1">
    <location>
        <begin position="8"/>
        <end position="149"/>
    </location>
</feature>
<dbReference type="InterPro" id="IPR051554">
    <property type="entry name" value="Acetyltransferase_Eis"/>
</dbReference>
<gene>
    <name evidence="2" type="ORF">UQ64_11600</name>
</gene>
<accession>A0A0W1B1J5</accession>
<sequence length="402" mass="46903">MTTTPNIIVMNHPTREQLEKIYDILDECFSVGRAFFQERLDLDTTYDPDTTWFAMVDGKIASNVQIFPFHIRVGQAILKTGAMGSVGTDLNYRGLGLAHKILHAQTNYMKETDYDISLLLASKHAFYEKAGWRLIPETAFAIEKPASLEQQQSSDEIIPFEACYLDDIRFIYEEFNKNRTYTVIRSRTYWNDLLTWPEWKKVDCLLLRRNEKIVAYGIIEKKDTEQVFINELLYLNEAENGVEALFHALCQLRQNAKQILAMLPEDHKLYSYYQQHQANSIQINMAMWKMINLSSTFHKLQPELEDRLNRSNIIADQELHIALRSNEDCIYLDYKHKRLSVSDARNHTNPYTSIEVDERELMTYIMFGYNEAGAAKDSTEHANILQALFPKQQAVFYLTDKF</sequence>
<dbReference type="AlphaFoldDB" id="A0A0W1B1J5"/>
<dbReference type="RefSeq" id="WP_060622971.1">
    <property type="nucleotide sequence ID" value="NZ_LCZJ02000018.1"/>
</dbReference>
<evidence type="ECO:0000313" key="3">
    <source>
        <dbReference type="Proteomes" id="UP000054709"/>
    </source>
</evidence>
<dbReference type="SUPFAM" id="SSF55729">
    <property type="entry name" value="Acyl-CoA N-acyltransferases (Nat)"/>
    <property type="match status" value="1"/>
</dbReference>
<dbReference type="EMBL" id="LCZJ02000018">
    <property type="protein sequence ID" value="KTD87453.1"/>
    <property type="molecule type" value="Genomic_DNA"/>
</dbReference>
<organism evidence="2 3">
    <name type="scientific">Paenibacillus etheri</name>
    <dbReference type="NCBI Taxonomy" id="1306852"/>
    <lineage>
        <taxon>Bacteria</taxon>
        <taxon>Bacillati</taxon>
        <taxon>Bacillota</taxon>
        <taxon>Bacilli</taxon>
        <taxon>Bacillales</taxon>
        <taxon>Paenibacillaceae</taxon>
        <taxon>Paenibacillus</taxon>
    </lineage>
</organism>